<feature type="compositionally biased region" description="Polar residues" evidence="4">
    <location>
        <begin position="614"/>
        <end position="623"/>
    </location>
</feature>
<evidence type="ECO:0000256" key="2">
    <source>
        <dbReference type="ARBA" id="ARBA00008376"/>
    </source>
</evidence>
<evidence type="ECO:0000313" key="5">
    <source>
        <dbReference type="EMBL" id="PIK56583.1"/>
    </source>
</evidence>
<dbReference type="GO" id="GO:0008013">
    <property type="term" value="F:beta-catenin binding"/>
    <property type="evidence" value="ECO:0007669"/>
    <property type="project" value="TreeGrafter"/>
</dbReference>
<dbReference type="GO" id="GO:0016342">
    <property type="term" value="C:catenin complex"/>
    <property type="evidence" value="ECO:0007669"/>
    <property type="project" value="TreeGrafter"/>
</dbReference>
<evidence type="ECO:0000256" key="4">
    <source>
        <dbReference type="SAM" id="MobiDB-lite"/>
    </source>
</evidence>
<dbReference type="Gene3D" id="1.20.120.230">
    <property type="entry name" value="Alpha-catenin/vinculin-like"/>
    <property type="match status" value="3"/>
</dbReference>
<protein>
    <submittedName>
        <fullName evidence="5">Uncharacterized protein</fullName>
    </submittedName>
</protein>
<accession>A0A2G8L8I6</accession>
<gene>
    <name evidence="5" type="ORF">BSL78_06504</name>
</gene>
<comment type="subcellular location">
    <subcellularLocation>
        <location evidence="1">Cytoplasm</location>
    </subcellularLocation>
</comment>
<comment type="similarity">
    <text evidence="2">Belongs to the vinculin/alpha-catenin family.</text>
</comment>
<dbReference type="Pfam" id="PF01044">
    <property type="entry name" value="Vinculin"/>
    <property type="match status" value="2"/>
</dbReference>
<feature type="region of interest" description="Disordered" evidence="4">
    <location>
        <begin position="614"/>
        <end position="640"/>
    </location>
</feature>
<dbReference type="GO" id="GO:0005737">
    <property type="term" value="C:cytoplasm"/>
    <property type="evidence" value="ECO:0007669"/>
    <property type="project" value="UniProtKB-SubCell"/>
</dbReference>
<evidence type="ECO:0000256" key="1">
    <source>
        <dbReference type="ARBA" id="ARBA00004496"/>
    </source>
</evidence>
<dbReference type="GO" id="GO:0098609">
    <property type="term" value="P:cell-cell adhesion"/>
    <property type="evidence" value="ECO:0007669"/>
    <property type="project" value="TreeGrafter"/>
</dbReference>
<proteinExistence type="inferred from homology"/>
<dbReference type="OrthoDB" id="29742at2759"/>
<dbReference type="InterPro" id="IPR036723">
    <property type="entry name" value="Alpha-catenin/vinculin-like_sf"/>
</dbReference>
<dbReference type="PANTHER" id="PTHR18914">
    <property type="entry name" value="ALPHA CATENIN"/>
    <property type="match status" value="1"/>
</dbReference>
<evidence type="ECO:0000256" key="3">
    <source>
        <dbReference type="ARBA" id="ARBA00022490"/>
    </source>
</evidence>
<comment type="caution">
    <text evidence="5">The sequence shown here is derived from an EMBL/GenBank/DDBJ whole genome shotgun (WGS) entry which is preliminary data.</text>
</comment>
<dbReference type="STRING" id="307972.A0A2G8L8I6"/>
<keyword evidence="6" id="KW-1185">Reference proteome</keyword>
<reference evidence="5 6" key="1">
    <citation type="journal article" date="2017" name="PLoS Biol.">
        <title>The sea cucumber genome provides insights into morphological evolution and visceral regeneration.</title>
        <authorList>
            <person name="Zhang X."/>
            <person name="Sun L."/>
            <person name="Yuan J."/>
            <person name="Sun Y."/>
            <person name="Gao Y."/>
            <person name="Zhang L."/>
            <person name="Li S."/>
            <person name="Dai H."/>
            <person name="Hamel J.F."/>
            <person name="Liu C."/>
            <person name="Yu Y."/>
            <person name="Liu S."/>
            <person name="Lin W."/>
            <person name="Guo K."/>
            <person name="Jin S."/>
            <person name="Xu P."/>
            <person name="Storey K.B."/>
            <person name="Huan P."/>
            <person name="Zhang T."/>
            <person name="Zhou Y."/>
            <person name="Zhang J."/>
            <person name="Lin C."/>
            <person name="Li X."/>
            <person name="Xing L."/>
            <person name="Huo D."/>
            <person name="Sun M."/>
            <person name="Wang L."/>
            <person name="Mercier A."/>
            <person name="Li F."/>
            <person name="Yang H."/>
            <person name="Xiang J."/>
        </authorList>
    </citation>
    <scope>NUCLEOTIDE SEQUENCE [LARGE SCALE GENOMIC DNA]</scope>
    <source>
        <strain evidence="5">Shaxun</strain>
        <tissue evidence="5">Muscle</tissue>
    </source>
</reference>
<feature type="compositionally biased region" description="Low complexity" evidence="4">
    <location>
        <begin position="1271"/>
        <end position="1280"/>
    </location>
</feature>
<dbReference type="SUPFAM" id="SSF47220">
    <property type="entry name" value="alpha-catenin/vinculin-like"/>
    <property type="match status" value="4"/>
</dbReference>
<evidence type="ECO:0000313" key="6">
    <source>
        <dbReference type="Proteomes" id="UP000230750"/>
    </source>
</evidence>
<dbReference type="Proteomes" id="UP000230750">
    <property type="component" value="Unassembled WGS sequence"/>
</dbReference>
<dbReference type="InterPro" id="IPR006077">
    <property type="entry name" value="Vinculin/catenin"/>
</dbReference>
<feature type="region of interest" description="Disordered" evidence="4">
    <location>
        <begin position="1228"/>
        <end position="1290"/>
    </location>
</feature>
<dbReference type="GO" id="GO:0051015">
    <property type="term" value="F:actin filament binding"/>
    <property type="evidence" value="ECO:0007669"/>
    <property type="project" value="InterPro"/>
</dbReference>
<keyword evidence="3" id="KW-0963">Cytoplasm</keyword>
<dbReference type="EMBL" id="MRZV01000170">
    <property type="protein sequence ID" value="PIK56583.1"/>
    <property type="molecule type" value="Genomic_DNA"/>
</dbReference>
<dbReference type="GO" id="GO:0005912">
    <property type="term" value="C:adherens junction"/>
    <property type="evidence" value="ECO:0007669"/>
    <property type="project" value="TreeGrafter"/>
</dbReference>
<dbReference type="PANTHER" id="PTHR18914:SF30">
    <property type="entry name" value="VINCULIN_ALPHA-CATENIN FAMILY MEMBER 1"/>
    <property type="match status" value="1"/>
</dbReference>
<name>A0A2G8L8I6_STIJA</name>
<organism evidence="5 6">
    <name type="scientific">Stichopus japonicus</name>
    <name type="common">Sea cucumber</name>
    <dbReference type="NCBI Taxonomy" id="307972"/>
    <lineage>
        <taxon>Eukaryota</taxon>
        <taxon>Metazoa</taxon>
        <taxon>Echinodermata</taxon>
        <taxon>Eleutherozoa</taxon>
        <taxon>Echinozoa</taxon>
        <taxon>Holothuroidea</taxon>
        <taxon>Aspidochirotacea</taxon>
        <taxon>Aspidochirotida</taxon>
        <taxon>Stichopodidae</taxon>
        <taxon>Apostichopus</taxon>
    </lineage>
</organism>
<sequence length="1660" mass="183584">MKYLLTVEVSQLLNRKESKIKINDTINRLIPVAQSVLRASEELATVASNSAANFDAEGASEKLIKAGRSILMAIQLLKAENGSKRSRDTLANSTNQLLNAVVQILRVLKSSKAQNVIQSAESVLDCLKNLCLVTTMEDLVPAFQKFTRALLLFAHLCEELKTGIDDVIQKERLSANLKSLKKLIPALKSVVQNQVKYPQNIHAKASCKLVERHFQMAIASTTKVIQGPTKPPTSPKIRKEEGQTSPSHFAADIAELVHLLSPKHRKSVLPNLKSVVSRVVRHSMTVGVMSRDDLKAEITEISQEVLGIQEQVMERQTAMEDNLNFSQLASDFNQSCEDLARKVLSLESFIRSAVIHLSVEALVQTTEPMSRIVKAATVNVKDGRILKDVDCLSVLQPLDDDLHDHMDQLCQVASFVASGCSNEDKMDKLTKSIEAIEELDADILPSCLAVRRESGNKAAVAHLKLIYQDWCQEVENLVDGMLAVINPDRFLEISENSLESDLEDCRHAALIPDADFLAESVNKMLGRTKQVVRVGRDIQNKNEDPIYRNGIQVFLDQIQNGVQSKNQPGLMSPLRDNVRRTLIGDESFLTGSESSVAEKRRIRSLTSSKFLDNTSQHHSSLVRSPSPLKGGSSKDTASSDRTIRNNATAASSSDIHFPDSKLDLVYPARDIIRSVFEHDQDKVIELLAKLKKKSTSLIDIAEALCSIHTLEGISPTIAKNLMKATGNMSSSSLAAISGDDILQAECLLAADKWSSDYGALESSIRSTLHPLDTLLLSGTTTHRQLPDSETGSLSQFQEHVLEMVATLMATMDALECHTSHRRDIEQQTSEWSTLGSSLMKEESQLKLNPENQSLLDEVDHKRLWWTIKLTALSDAVVRYLRKRQEGWLDVMGEKGWMTPGEVRGSISKMKTDTDTYVQLSNLLSLCASNTHDEEKMLRAREELQKVCNDLTRYGRYGNSYSMTLTSATEFVTIVKWCVMMHQLSDWLDRLSADVGLRIDRLMSSAHAAFNSTGPSRQHFLVELQGQSDALSLVVTQVRQVTVSALMAVPSHTHKTSVLTSLDELSRVTPKLISLTRDLVDDKLSSFSELNHIKRSWLCHATGIISGLKVLPNIEENTSQDVERLLGGATSVAGVFNASMTNSVLGRPSGQSPFTPVSYREDPSRHYYSSHLSPHIMLSGDPGSLDVSATHTPVEHILSPQYTTTDCRHRYRPASGYTTGQAKTLYADSSHSWQGLEPRQVTTSKRDPQETRKSPKPYRSQPLGLHEPSIKSASTSSLPAAPSRPPLHRTDSMKCYSSIEATALMLQQEADKWEPNQNSYVQAIKQLSENMKILSRFGKEPHSHMPKTELISAARAIATDACSIHQFAEVIIRHAKDTQQAEELEAHSRQIPALATQLNIISTVKTATPECYNSDVVIVTNAERLMDTVMYTLNAAESLCVKVRLVTEGNKSGLVIVTNAERLMDTVMYTLNAAESLCVKVRLLNEGNKSGLVIVTNAERLMDTVMYTLNAAESLCVKVRLVTEGNKSGLVIVTNAERLMDTVMYTLNAAESLCVKVRLLNEGNKSGLVIVTNAERLMDTVMYTLNAAESLCVKGLRSIEDASTEEAAAATLAAQWKRKLQRHRQIEATSTNLDAFGLRRISKHTSMPSLTEMLVHKGSRS</sequence>
<feature type="compositionally biased region" description="Basic and acidic residues" evidence="4">
    <location>
        <begin position="1243"/>
        <end position="1252"/>
    </location>
</feature>
<dbReference type="Gene3D" id="1.20.120.810">
    <property type="entry name" value="Vinculin, Vh2 four-helix bundle"/>
    <property type="match status" value="1"/>
</dbReference>
<dbReference type="GO" id="GO:0016477">
    <property type="term" value="P:cell migration"/>
    <property type="evidence" value="ECO:0007669"/>
    <property type="project" value="TreeGrafter"/>
</dbReference>